<dbReference type="OrthoDB" id="432970at2759"/>
<keyword evidence="3" id="KW-1185">Reference proteome</keyword>
<dbReference type="EMBL" id="KL142370">
    <property type="protein sequence ID" value="KDR82069.1"/>
    <property type="molecule type" value="Genomic_DNA"/>
</dbReference>
<dbReference type="InterPro" id="IPR046824">
    <property type="entry name" value="Mss51-like_C"/>
</dbReference>
<reference evidence="3" key="1">
    <citation type="journal article" date="2014" name="Proc. Natl. Acad. Sci. U.S.A.">
        <title>Extensive sampling of basidiomycete genomes demonstrates inadequacy of the white-rot/brown-rot paradigm for wood decay fungi.</title>
        <authorList>
            <person name="Riley R."/>
            <person name="Salamov A.A."/>
            <person name="Brown D.W."/>
            <person name="Nagy L.G."/>
            <person name="Floudas D."/>
            <person name="Held B.W."/>
            <person name="Levasseur A."/>
            <person name="Lombard V."/>
            <person name="Morin E."/>
            <person name="Otillar R."/>
            <person name="Lindquist E.A."/>
            <person name="Sun H."/>
            <person name="LaButti K.M."/>
            <person name="Schmutz J."/>
            <person name="Jabbour D."/>
            <person name="Luo H."/>
            <person name="Baker S.E."/>
            <person name="Pisabarro A.G."/>
            <person name="Walton J.D."/>
            <person name="Blanchette R.A."/>
            <person name="Henrissat B."/>
            <person name="Martin F."/>
            <person name="Cullen D."/>
            <person name="Hibbett D.S."/>
            <person name="Grigoriev I.V."/>
        </authorList>
    </citation>
    <scope>NUCLEOTIDE SEQUENCE [LARGE SCALE GENOMIC DNA]</scope>
    <source>
        <strain evidence="3">CBS 339.88</strain>
    </source>
</reference>
<dbReference type="STRING" id="685588.A0A067TQ84"/>
<evidence type="ECO:0000313" key="3">
    <source>
        <dbReference type="Proteomes" id="UP000027222"/>
    </source>
</evidence>
<feature type="domain" description="Mitochondrial splicing suppressor 51-like C-terminal" evidence="1">
    <location>
        <begin position="177"/>
        <end position="363"/>
    </location>
</feature>
<evidence type="ECO:0000259" key="1">
    <source>
        <dbReference type="Pfam" id="PF20179"/>
    </source>
</evidence>
<dbReference type="PANTHER" id="PTHR28069">
    <property type="entry name" value="GH20023P"/>
    <property type="match status" value="1"/>
</dbReference>
<protein>
    <recommendedName>
        <fullName evidence="1">Mitochondrial splicing suppressor 51-like C-terminal domain-containing protein</fullName>
    </recommendedName>
</protein>
<dbReference type="Proteomes" id="UP000027222">
    <property type="component" value="Unassembled WGS sequence"/>
</dbReference>
<name>A0A067TQ84_GALM3</name>
<organism evidence="2 3">
    <name type="scientific">Galerina marginata (strain CBS 339.88)</name>
    <dbReference type="NCBI Taxonomy" id="685588"/>
    <lineage>
        <taxon>Eukaryota</taxon>
        <taxon>Fungi</taxon>
        <taxon>Dikarya</taxon>
        <taxon>Basidiomycota</taxon>
        <taxon>Agaricomycotina</taxon>
        <taxon>Agaricomycetes</taxon>
        <taxon>Agaricomycetidae</taxon>
        <taxon>Agaricales</taxon>
        <taxon>Agaricineae</taxon>
        <taxon>Strophariaceae</taxon>
        <taxon>Galerina</taxon>
    </lineage>
</organism>
<dbReference type="Pfam" id="PF20179">
    <property type="entry name" value="MSS51_C"/>
    <property type="match status" value="1"/>
</dbReference>
<sequence>MAGMLVMSQLEHILQRPLDAAERYVVVWEPHCLACGWSDMIFRIRSTVRNQPIESSGLTRCRDCHLTFYCSKEHWDVVKVKHRQEPCQDGRNGLSQCEMNKLCLENARFKHTLFAADPNVPELKWLPKRTLPSWTPLRDVDWTDFSPALAEDVRHLPAEEQALVPRLRAVTELLCIPMIIMWGLECLHSDDAWTKKSTLKIHIIGATDKELNNQALFEEILHRLPLVKAMEILFCGPELKDMTGPNPSQSDQSTCSDCTGSERKWIHRYQPTTYHEYVASEGSSYSEPDLAVAFNAACSLIEARTWQPTVTLLVQRKIRTLVTAYNQASAMADFEMLRRSGANLHPGLGPRHNPWGSMLWKVQPQSVTGFSAANGWLVGGFR</sequence>
<dbReference type="HOGENOM" id="CLU_045558_0_0_1"/>
<evidence type="ECO:0000313" key="2">
    <source>
        <dbReference type="EMBL" id="KDR82069.1"/>
    </source>
</evidence>
<gene>
    <name evidence="2" type="ORF">GALMADRAFT_90606</name>
</gene>
<proteinExistence type="predicted"/>
<dbReference type="AlphaFoldDB" id="A0A067TQ84"/>
<accession>A0A067TQ84</accession>